<reference evidence="12 13" key="1">
    <citation type="submission" date="2021-05" db="EMBL/GenBank/DDBJ databases">
        <title>Petroleum and Energy Research Collection (APPE): ex situ preservation of microbial diversity associated with the oil industry and exploitation of its biotechnological potential.</title>
        <authorList>
            <person name="Paixao C.T.M."/>
            <person name="Gomes M.B."/>
            <person name="Oliveira V.M."/>
        </authorList>
    </citation>
    <scope>NUCLEOTIDE SEQUENCE [LARGE SCALE GENOMIC DNA]</scope>
    <source>
        <strain evidence="12 13">LIT2</strain>
    </source>
</reference>
<feature type="transmembrane region" description="Helical" evidence="9">
    <location>
        <begin position="12"/>
        <end position="35"/>
    </location>
</feature>
<evidence type="ECO:0000259" key="11">
    <source>
        <dbReference type="Pfam" id="PF04290"/>
    </source>
</evidence>
<comment type="subunit">
    <text evidence="9">The complex comprises the extracytoplasmic solute receptor protein and the two transmembrane proteins.</text>
</comment>
<proteinExistence type="inferred from homology"/>
<evidence type="ECO:0000256" key="9">
    <source>
        <dbReference type="RuleBase" id="RU369079"/>
    </source>
</evidence>
<evidence type="ECO:0000256" key="10">
    <source>
        <dbReference type="SAM" id="MobiDB-lite"/>
    </source>
</evidence>
<feature type="transmembrane region" description="Helical" evidence="9">
    <location>
        <begin position="88"/>
        <end position="107"/>
    </location>
</feature>
<evidence type="ECO:0000256" key="7">
    <source>
        <dbReference type="ARBA" id="ARBA00023136"/>
    </source>
</evidence>
<keyword evidence="5 9" id="KW-0812">Transmembrane</keyword>
<evidence type="ECO:0000256" key="5">
    <source>
        <dbReference type="ARBA" id="ARBA00022692"/>
    </source>
</evidence>
<comment type="similarity">
    <text evidence="8 9">Belongs to the TRAP transporter small permease family.</text>
</comment>
<evidence type="ECO:0000256" key="1">
    <source>
        <dbReference type="ARBA" id="ARBA00004429"/>
    </source>
</evidence>
<comment type="function">
    <text evidence="9">Part of the tripartite ATP-independent periplasmic (TRAP) transport system.</text>
</comment>
<feature type="compositionally biased region" description="Low complexity" evidence="10">
    <location>
        <begin position="174"/>
        <end position="190"/>
    </location>
</feature>
<keyword evidence="13" id="KW-1185">Reference proteome</keyword>
<comment type="caution">
    <text evidence="12">The sequence shown here is derived from an EMBL/GenBank/DDBJ whole genome shotgun (WGS) entry which is preliminary data.</text>
</comment>
<dbReference type="Pfam" id="PF04290">
    <property type="entry name" value="DctQ"/>
    <property type="match status" value="1"/>
</dbReference>
<evidence type="ECO:0000256" key="2">
    <source>
        <dbReference type="ARBA" id="ARBA00022448"/>
    </source>
</evidence>
<evidence type="ECO:0000256" key="3">
    <source>
        <dbReference type="ARBA" id="ARBA00022475"/>
    </source>
</evidence>
<dbReference type="InterPro" id="IPR055348">
    <property type="entry name" value="DctQ"/>
</dbReference>
<keyword evidence="7 9" id="KW-0472">Membrane</keyword>
<evidence type="ECO:0000313" key="13">
    <source>
        <dbReference type="Proteomes" id="UP001319883"/>
    </source>
</evidence>
<evidence type="ECO:0000256" key="6">
    <source>
        <dbReference type="ARBA" id="ARBA00022989"/>
    </source>
</evidence>
<keyword evidence="3" id="KW-1003">Cell membrane</keyword>
<sequence>MLERFLGLERWTTRVAMIGAVAMLIVSVLLGFYQVLTRFVFDAPSTWSEVISRSAMIWCVFLGAAAGFRGGFMMSVEVIYKLLPQRRLIWIETLIALCCVVALWVLIQYGAAMTWRVRTQMLSGLGISIAWAYAAMPVGSALALLSVLARLAAQWSGREAVGVTAGAEADDATEATSVPPAPTAAASDAASLHDKEARS</sequence>
<organism evidence="12 13">
    <name type="scientific">Modicisalibacter tunisiensis</name>
    <dbReference type="NCBI Taxonomy" id="390637"/>
    <lineage>
        <taxon>Bacteria</taxon>
        <taxon>Pseudomonadati</taxon>
        <taxon>Pseudomonadota</taxon>
        <taxon>Gammaproteobacteria</taxon>
        <taxon>Oceanospirillales</taxon>
        <taxon>Halomonadaceae</taxon>
        <taxon>Modicisalibacter</taxon>
    </lineage>
</organism>
<feature type="region of interest" description="Disordered" evidence="10">
    <location>
        <begin position="171"/>
        <end position="199"/>
    </location>
</feature>
<evidence type="ECO:0000256" key="4">
    <source>
        <dbReference type="ARBA" id="ARBA00022519"/>
    </source>
</evidence>
<dbReference type="PANTHER" id="PTHR35011:SF2">
    <property type="entry name" value="2,3-DIKETO-L-GULONATE TRAP TRANSPORTER SMALL PERMEASE PROTEIN YIAM"/>
    <property type="match status" value="1"/>
</dbReference>
<dbReference type="Proteomes" id="UP001319883">
    <property type="component" value="Unassembled WGS sequence"/>
</dbReference>
<keyword evidence="6 9" id="KW-1133">Transmembrane helix</keyword>
<evidence type="ECO:0000256" key="8">
    <source>
        <dbReference type="ARBA" id="ARBA00038436"/>
    </source>
</evidence>
<feature type="transmembrane region" description="Helical" evidence="9">
    <location>
        <begin position="127"/>
        <end position="149"/>
    </location>
</feature>
<comment type="subcellular location">
    <subcellularLocation>
        <location evidence="1 9">Cell inner membrane</location>
        <topology evidence="1 9">Multi-pass membrane protein</topology>
    </subcellularLocation>
</comment>
<dbReference type="RefSeq" id="WP_163650242.1">
    <property type="nucleotide sequence ID" value="NZ_JAGXFD010000001.1"/>
</dbReference>
<protein>
    <recommendedName>
        <fullName evidence="9">TRAP transporter small permease protein</fullName>
    </recommendedName>
</protein>
<gene>
    <name evidence="12" type="ORF">KGQ91_03745</name>
</gene>
<feature type="transmembrane region" description="Helical" evidence="9">
    <location>
        <begin position="55"/>
        <end position="76"/>
    </location>
</feature>
<feature type="domain" description="Tripartite ATP-independent periplasmic transporters DctQ component" evidence="11">
    <location>
        <begin position="28"/>
        <end position="155"/>
    </location>
</feature>
<dbReference type="InterPro" id="IPR007387">
    <property type="entry name" value="TRAP_DctQ"/>
</dbReference>
<keyword evidence="2 9" id="KW-0813">Transport</keyword>
<dbReference type="EMBL" id="JAGXFD010000001">
    <property type="protein sequence ID" value="MBZ9566798.1"/>
    <property type="molecule type" value="Genomic_DNA"/>
</dbReference>
<evidence type="ECO:0000313" key="12">
    <source>
        <dbReference type="EMBL" id="MBZ9566798.1"/>
    </source>
</evidence>
<keyword evidence="4 9" id="KW-0997">Cell inner membrane</keyword>
<accession>A0ABS7WX42</accession>
<dbReference type="PANTHER" id="PTHR35011">
    <property type="entry name" value="2,3-DIKETO-L-GULONATE TRAP TRANSPORTER SMALL PERMEASE PROTEIN YIAM"/>
    <property type="match status" value="1"/>
</dbReference>
<name>A0ABS7WX42_9GAMM</name>